<organism evidence="2 3">
    <name type="scientific">Pseudothauera rhizosphaerae</name>
    <dbReference type="NCBI Taxonomy" id="2565932"/>
    <lineage>
        <taxon>Bacteria</taxon>
        <taxon>Pseudomonadati</taxon>
        <taxon>Pseudomonadota</taxon>
        <taxon>Betaproteobacteria</taxon>
        <taxon>Rhodocyclales</taxon>
        <taxon>Zoogloeaceae</taxon>
        <taxon>Pseudothauera</taxon>
    </lineage>
</organism>
<evidence type="ECO:0000313" key="2">
    <source>
        <dbReference type="EMBL" id="THF55903.1"/>
    </source>
</evidence>
<dbReference type="RefSeq" id="WP_136386819.1">
    <property type="nucleotide sequence ID" value="NZ_SSOD01000022.1"/>
</dbReference>
<feature type="region of interest" description="Disordered" evidence="1">
    <location>
        <begin position="24"/>
        <end position="53"/>
    </location>
</feature>
<accession>A0A4S4AB94</accession>
<gene>
    <name evidence="2" type="ORF">E6O51_20165</name>
</gene>
<dbReference type="AlphaFoldDB" id="A0A4S4AB94"/>
<evidence type="ECO:0000256" key="1">
    <source>
        <dbReference type="SAM" id="MobiDB-lite"/>
    </source>
</evidence>
<dbReference type="EMBL" id="SSOD01000022">
    <property type="protein sequence ID" value="THF55903.1"/>
    <property type="molecule type" value="Genomic_DNA"/>
</dbReference>
<reference evidence="2 3" key="1">
    <citation type="submission" date="2019-04" db="EMBL/GenBank/DDBJ databases">
        <title>Azoarcus rhizosphaerae sp. nov. isolated from rhizosphere of Ficus religiosa.</title>
        <authorList>
            <person name="Lin S.-Y."/>
            <person name="Hameed A."/>
            <person name="Hsu Y.-H."/>
            <person name="Young C.-C."/>
        </authorList>
    </citation>
    <scope>NUCLEOTIDE SEQUENCE [LARGE SCALE GENOMIC DNA]</scope>
    <source>
        <strain evidence="2 3">CC-YHH848</strain>
    </source>
</reference>
<protein>
    <submittedName>
        <fullName evidence="2">Uncharacterized protein</fullName>
    </submittedName>
</protein>
<dbReference type="OrthoDB" id="7032350at2"/>
<sequence>MATNDDDLFRPDPLRPRGLVAQALSRPPQAGGGSLMASSGITRPPGGTSQPAGTGLVAQALKRSPTFGETMNRVNANRSGGLYGSANSELGNVARGLMSTLGASNTIPNTQRAVLGAPGEISGAYRAGGLGAAAGQTLRSAAGVPLGAARDAWRAASGASNALTEATRPVAEGISTAARTAFTGNPEPVRLGGQQPTAEPPTSFMNRDVGFDAPQGGGLVRRALQDSGALKNMTPLIQEYGLTGGPQRSFMREAFGPTIANQGLTAGDRLAGQGFAARAVSGAPGITRLTGADGRTIYTNDQEDTADWVAGGMRPGVSTVPSGGGLVARAFAERGGLPGGIDLNLANQRMARANQIRGEMTAIRDGITFNQGGALSRQKTATEMFRDMLTGPSRSGRQVAAGLIRGQQEDAQATARLGLDRERLGMDQQRALSEAIARGFQNNAAQRVEALQQQYDQAAPADRPAIAEQIRLWSGQANPNRFTVVPGGQEFDQAANTMRNVPARVLNNQTGQFVEQPAAASTQVPTAAVAALKANPQRAAEFDRKYGAGAAARYLAG</sequence>
<feature type="compositionally biased region" description="Polar residues" evidence="1">
    <location>
        <begin position="36"/>
        <end position="52"/>
    </location>
</feature>
<name>A0A4S4AB94_9RHOO</name>
<feature type="region of interest" description="Disordered" evidence="1">
    <location>
        <begin position="183"/>
        <end position="202"/>
    </location>
</feature>
<comment type="caution">
    <text evidence="2">The sequence shown here is derived from an EMBL/GenBank/DDBJ whole genome shotgun (WGS) entry which is preliminary data.</text>
</comment>
<evidence type="ECO:0000313" key="3">
    <source>
        <dbReference type="Proteomes" id="UP000307956"/>
    </source>
</evidence>
<dbReference type="Proteomes" id="UP000307956">
    <property type="component" value="Unassembled WGS sequence"/>
</dbReference>
<keyword evidence="3" id="KW-1185">Reference proteome</keyword>
<proteinExistence type="predicted"/>